<dbReference type="EMBL" id="AY830110">
    <property type="protein sequence ID" value="AAV92924.1"/>
    <property type="molecule type" value="Genomic_DNA"/>
</dbReference>
<reference evidence="1" key="2">
    <citation type="journal article" date="2005" name="Mol. Genet. Genomics">
        <title>Elicitin genes in Phytophthora infestans are clustered and interspersed with various transposon-like elements.</title>
        <authorList>
            <person name="Jiang R.H."/>
            <person name="Dawe A.L."/>
            <person name="Weide R."/>
            <person name="van Staveren M."/>
            <person name="Peters S."/>
            <person name="Nuss D.L."/>
            <person name="Govers F."/>
        </authorList>
    </citation>
    <scope>NUCLEOTIDE SEQUENCE</scope>
</reference>
<dbReference type="GO" id="GO:0003676">
    <property type="term" value="F:nucleic acid binding"/>
    <property type="evidence" value="ECO:0007669"/>
    <property type="project" value="InterPro"/>
</dbReference>
<dbReference type="Gene3D" id="3.30.420.10">
    <property type="entry name" value="Ribonuclease H-like superfamily/Ribonuclease H"/>
    <property type="match status" value="1"/>
</dbReference>
<proteinExistence type="predicted"/>
<name>Q5MGB4_PHYIN</name>
<reference evidence="1" key="1">
    <citation type="submission" date="2004-11" db="EMBL/GenBank/DDBJ databases">
        <authorList>
            <person name="Jiang R.H.Y."/>
            <person name="Dawe A.L."/>
            <person name="Weide R.W."/>
            <person name="van Staveren M."/>
            <person name="Peters S."/>
            <person name="Nuss D.L."/>
            <person name="Govers F."/>
        </authorList>
    </citation>
    <scope>NUCLEOTIDE SEQUENCE</scope>
</reference>
<dbReference type="InterPro" id="IPR009057">
    <property type="entry name" value="Homeodomain-like_sf"/>
</dbReference>
<organism evidence="1">
    <name type="scientific">Phytophthora infestans</name>
    <name type="common">Potato late blight agent</name>
    <name type="synonym">Botrytis infestans</name>
    <dbReference type="NCBI Taxonomy" id="4787"/>
    <lineage>
        <taxon>Eukaryota</taxon>
        <taxon>Sar</taxon>
        <taxon>Stramenopiles</taxon>
        <taxon>Oomycota</taxon>
        <taxon>Peronosporomycetes</taxon>
        <taxon>Peronosporales</taxon>
        <taxon>Peronosporaceae</taxon>
        <taxon>Phytophthora</taxon>
    </lineage>
</organism>
<protein>
    <submittedName>
        <fullName evidence="1">Transposase</fullName>
    </submittedName>
</protein>
<sequence>MPSTPTPTRRQCQHERIAAKARVVRAFKDGANWQDVAKHNDVPYSIARRAVLYADTEPGAHGGVRDVRVKMIVPVMAQLEVYLDEDCRHTCKQMRDRLLSDMGVSVSTSSVHRVLQGMVYSLKKLRVEKITMNNAENKTKRKDFADKLEKHTYAGYMTVFQDEKNFNINLSRSEGYSRVGERATVALASSKGANLHVQGGVSSGTGIVLMRTHSGSIKKQENARFVADLFTAALATDKNVSWHRPSR</sequence>
<dbReference type="SUPFAM" id="SSF46689">
    <property type="entry name" value="Homeodomain-like"/>
    <property type="match status" value="1"/>
</dbReference>
<dbReference type="AlphaFoldDB" id="Q5MGB4"/>
<dbReference type="InterPro" id="IPR036397">
    <property type="entry name" value="RNaseH_sf"/>
</dbReference>
<evidence type="ECO:0000313" key="1">
    <source>
        <dbReference type="EMBL" id="AAV92924.1"/>
    </source>
</evidence>
<accession>Q5MGB4</accession>